<evidence type="ECO:0000256" key="1">
    <source>
        <dbReference type="SAM" id="Phobius"/>
    </source>
</evidence>
<accession>Q98RV7</accession>
<dbReference type="GeneID" id="857331"/>
<evidence type="ECO:0000313" key="2">
    <source>
        <dbReference type="EMBL" id="AAK39843.1"/>
    </source>
</evidence>
<proteinExistence type="predicted"/>
<dbReference type="AlphaFoldDB" id="Q98RV7"/>
<feature type="transmembrane region" description="Helical" evidence="1">
    <location>
        <begin position="563"/>
        <end position="581"/>
    </location>
</feature>
<name>Q98RV7_GUITH</name>
<evidence type="ECO:0000313" key="3">
    <source>
        <dbReference type="Proteomes" id="UP000242167"/>
    </source>
</evidence>
<keyword evidence="1" id="KW-1133">Transmembrane helix</keyword>
<protein>
    <submittedName>
        <fullName evidence="2">Uncharacterized protein</fullName>
    </submittedName>
</protein>
<organism evidence="2 3">
    <name type="scientific">Guillardia theta</name>
    <name type="common">Cryptophyte</name>
    <name type="synonym">Cryptomonas phi</name>
    <dbReference type="NCBI Taxonomy" id="55529"/>
    <lineage>
        <taxon>Eukaryota</taxon>
        <taxon>Cryptophyceae</taxon>
        <taxon>Pyrenomonadales</taxon>
        <taxon>Geminigeraceae</taxon>
        <taxon>Guillardia</taxon>
    </lineage>
</organism>
<sequence length="665" mass="81085">MTCDFEIINEIISFRNFSKFKAFFSRIDDKKIDLKIIQKIEVFFLKTGMLFNYVKLKFIYIRNCSLKFKCENDFFYQAYWLRIYFILNTITNIFHRNMKIDVFLFFSKYFCRFSDKKNAKFHLKHKINNKIFSNFKTYYLIFLSEVVLKNNIFTFKHSKKILLIANELHNINSIFYKKILFQWIKYSLFSSSSTKNNRLKIFLKTEGHQNLPSMMLNLLNHNYLNKKFFLTLYSSSKKQKHYKSLFKMSEQNEQKKSFDFKFLFVTLDYDFSYFKLFRNKKFKTMIIFEIFNLSKKNTVLFLRTLTKLSKNVLVRKEIHYYYILIKKKINKKLNYNSGKKKNFPKNFKIDIDYLIKIIELLYQKNKFLSFKKLVYYLFIYISEFYKKNKKLKKISYLIKNDFKTFIRKILMNDIDKHMNNFNYIIRFLRFFKSFVSIENCKIDNILIYNSLNYAEYKFSYNLIRKLCLRFSDSTKYWHYFSEIQKKIGFSLSKTLKYSLRILKKNPFTLPGIIFTGNLCSDFGSKGYAVSEYLQAYRYEKNSSLINLLISIQYLSSCLNRKNFFSDFSFIIAYSFFFRYINIRRYTIQYLKLKIYKSKLLKSEHHLNKSVFFDIIGLNKNSGNELKKSIYILSRSRNFCLINRKSQFDKFTNLRQKYKNNLLINE</sequence>
<keyword evidence="2" id="KW-0542">Nucleomorph</keyword>
<reference evidence="2 3" key="1">
    <citation type="journal article" date="2001" name="Nature">
        <title>The highly reduced genome of an enslaved algal nucleus.</title>
        <authorList>
            <person name="Douglas S."/>
            <person name="Zauner S."/>
            <person name="Fraunholz M."/>
            <person name="Beaton M."/>
            <person name="Penny S."/>
            <person name="Deng L."/>
            <person name="Wu X."/>
            <person name="Reith M."/>
            <person name="Cavalier-Smith T."/>
            <person name="Maier U."/>
        </authorList>
    </citation>
    <scope>NUCLEOTIDE SEQUENCE [LARGE SCALE GENOMIC DNA]</scope>
</reference>
<keyword evidence="1" id="KW-0812">Transmembrane</keyword>
<geneLocation type="nucleomorph" evidence="2"/>
<dbReference type="RefSeq" id="XP_001713548.1">
    <property type="nucleotide sequence ID" value="XM_001713496.1"/>
</dbReference>
<gene>
    <name evidence="2" type="primary">orf665</name>
</gene>
<dbReference type="EMBL" id="AF165818">
    <property type="protein sequence ID" value="AAK39843.1"/>
    <property type="molecule type" value="Genomic_DNA"/>
</dbReference>
<keyword evidence="1" id="KW-0472">Membrane</keyword>
<dbReference type="PIR" id="H90088">
    <property type="entry name" value="H90088"/>
</dbReference>
<dbReference type="Proteomes" id="UP000242167">
    <property type="component" value="Nucleomorph 1"/>
</dbReference>